<organism evidence="2 3">
    <name type="scientific">Anaeromassilibacillus senegalensis</name>
    <dbReference type="NCBI Taxonomy" id="1673717"/>
    <lineage>
        <taxon>Bacteria</taxon>
        <taxon>Bacillati</taxon>
        <taxon>Bacillota</taxon>
        <taxon>Clostridia</taxon>
        <taxon>Eubacteriales</taxon>
        <taxon>Acutalibacteraceae</taxon>
        <taxon>Anaeromassilibacillus</taxon>
    </lineage>
</organism>
<evidence type="ECO:0000313" key="3">
    <source>
        <dbReference type="Proteomes" id="UP001298681"/>
    </source>
</evidence>
<feature type="transmembrane region" description="Helical" evidence="1">
    <location>
        <begin position="6"/>
        <end position="26"/>
    </location>
</feature>
<evidence type="ECO:0000313" key="2">
    <source>
        <dbReference type="EMBL" id="MCG4610868.1"/>
    </source>
</evidence>
<dbReference type="EMBL" id="JAKNHQ010000009">
    <property type="protein sequence ID" value="MCG4610868.1"/>
    <property type="molecule type" value="Genomic_DNA"/>
</dbReference>
<dbReference type="PANTHER" id="PTHR36434:SF1">
    <property type="entry name" value="MEMBRANE PROTEASE YUGP-RELATED"/>
    <property type="match status" value="1"/>
</dbReference>
<keyword evidence="1" id="KW-0472">Membrane</keyword>
<proteinExistence type="predicted"/>
<name>A0ABS9MJ82_9FIRM</name>
<keyword evidence="3" id="KW-1185">Reference proteome</keyword>
<sequence length="234" mass="25385">MGFYYFDYTYFLFMLPALLISMVAQFKVNSTFQKYSRVNTARNMTGADAAMRVMQYGGAYGVQIRHIGGSLNDNFNPSTGIISLSDPVYAATSVSAVGVAAHEAGHAVQHAQGYFPNKIRSALVPVTQIGSRLAMPLILIGLLLPVQYDVVVNIGIALYSLSVLFQLVTLPVEFNASARALQALDATGILYPEELEGAKKVLRAAAMTYVAATFTAFLSLLRLLLIFGGRRNDN</sequence>
<keyword evidence="1" id="KW-0812">Transmembrane</keyword>
<reference evidence="2 3" key="1">
    <citation type="submission" date="2022-01" db="EMBL/GenBank/DDBJ databases">
        <title>Collection of gut derived symbiotic bacterial strains cultured from healthy donors.</title>
        <authorList>
            <person name="Lin H."/>
            <person name="Kohout C."/>
            <person name="Waligurski E."/>
            <person name="Pamer E.G."/>
        </authorList>
    </citation>
    <scope>NUCLEOTIDE SEQUENCE [LARGE SCALE GENOMIC DNA]</scope>
    <source>
        <strain evidence="2 3">DFI.7.58</strain>
    </source>
</reference>
<dbReference type="RefSeq" id="WP_087231959.1">
    <property type="nucleotide sequence ID" value="NZ_JAKNHQ010000009.1"/>
</dbReference>
<evidence type="ECO:0000256" key="1">
    <source>
        <dbReference type="SAM" id="Phobius"/>
    </source>
</evidence>
<comment type="caution">
    <text evidence="2">The sequence shown here is derived from an EMBL/GenBank/DDBJ whole genome shotgun (WGS) entry which is preliminary data.</text>
</comment>
<keyword evidence="1" id="KW-1133">Transmembrane helix</keyword>
<protein>
    <submittedName>
        <fullName evidence="2">Zinc metallopeptidase</fullName>
    </submittedName>
</protein>
<dbReference type="Pfam" id="PF04298">
    <property type="entry name" value="Zn_peptidase_2"/>
    <property type="match status" value="1"/>
</dbReference>
<dbReference type="Proteomes" id="UP001298681">
    <property type="component" value="Unassembled WGS sequence"/>
</dbReference>
<dbReference type="InterPro" id="IPR007395">
    <property type="entry name" value="Zn_peptidase_2"/>
</dbReference>
<dbReference type="PANTHER" id="PTHR36434">
    <property type="entry name" value="MEMBRANE PROTEASE YUGP-RELATED"/>
    <property type="match status" value="1"/>
</dbReference>
<accession>A0ABS9MJ82</accession>
<feature type="transmembrane region" description="Helical" evidence="1">
    <location>
        <begin position="209"/>
        <end position="228"/>
    </location>
</feature>
<gene>
    <name evidence="2" type="ORF">L0P57_07965</name>
</gene>